<protein>
    <submittedName>
        <fullName evidence="2">Uncharacterized protein</fullName>
    </submittedName>
</protein>
<feature type="transmembrane region" description="Helical" evidence="1">
    <location>
        <begin position="140"/>
        <end position="165"/>
    </location>
</feature>
<keyword evidence="1" id="KW-0472">Membrane</keyword>
<feature type="transmembrane region" description="Helical" evidence="1">
    <location>
        <begin position="73"/>
        <end position="92"/>
    </location>
</feature>
<proteinExistence type="predicted"/>
<evidence type="ECO:0000313" key="3">
    <source>
        <dbReference type="Proteomes" id="UP000484015"/>
    </source>
</evidence>
<dbReference type="Proteomes" id="UP000484015">
    <property type="component" value="Unassembled WGS sequence"/>
</dbReference>
<name>A0A6L6Q715_9BURK</name>
<dbReference type="RefSeq" id="WP_155441661.1">
    <property type="nucleotide sequence ID" value="NZ_WNLA01000023.1"/>
</dbReference>
<evidence type="ECO:0000256" key="1">
    <source>
        <dbReference type="SAM" id="Phobius"/>
    </source>
</evidence>
<keyword evidence="1" id="KW-0812">Transmembrane</keyword>
<evidence type="ECO:0000313" key="2">
    <source>
        <dbReference type="EMBL" id="MTW05306.1"/>
    </source>
</evidence>
<dbReference type="EMBL" id="WNLA01000023">
    <property type="protein sequence ID" value="MTW05306.1"/>
    <property type="molecule type" value="Genomic_DNA"/>
</dbReference>
<keyword evidence="1" id="KW-1133">Transmembrane helix</keyword>
<gene>
    <name evidence="2" type="ORF">GM668_24815</name>
</gene>
<dbReference type="AlphaFoldDB" id="A0A6L6Q715"/>
<feature type="transmembrane region" description="Helical" evidence="1">
    <location>
        <begin position="36"/>
        <end position="61"/>
    </location>
</feature>
<comment type="caution">
    <text evidence="2">The sequence shown here is derived from an EMBL/GenBank/DDBJ whole genome shotgun (WGS) entry which is preliminary data.</text>
</comment>
<organism evidence="2 3">
    <name type="scientific">Pseudoduganella ginsengisoli</name>
    <dbReference type="NCBI Taxonomy" id="1462440"/>
    <lineage>
        <taxon>Bacteria</taxon>
        <taxon>Pseudomonadati</taxon>
        <taxon>Pseudomonadota</taxon>
        <taxon>Betaproteobacteria</taxon>
        <taxon>Burkholderiales</taxon>
        <taxon>Oxalobacteraceae</taxon>
        <taxon>Telluria group</taxon>
        <taxon>Pseudoduganella</taxon>
    </lineage>
</organism>
<keyword evidence="3" id="KW-1185">Reference proteome</keyword>
<reference evidence="2 3" key="1">
    <citation type="submission" date="2019-11" db="EMBL/GenBank/DDBJ databases">
        <title>Type strains purchased from KCTC, JCM and DSMZ.</title>
        <authorList>
            <person name="Lu H."/>
        </authorList>
    </citation>
    <scope>NUCLEOTIDE SEQUENCE [LARGE SCALE GENOMIC DNA]</scope>
    <source>
        <strain evidence="2 3">KCTC 42409</strain>
    </source>
</reference>
<feature type="transmembrane region" description="Helical" evidence="1">
    <location>
        <begin position="99"/>
        <end position="120"/>
    </location>
</feature>
<sequence>MSQEPFSDHQVDIDEEQKEATTDLTWIEKATVIGELLLTELGGGPIFFLQIIVTLLLWALFRGTDELIRSLPPWALAAAGGGVSCMLPAALLLRLPQFFFAPVGLTMLLAIDVACSGYVIGESARTAAHGPMGFLSFSELVEGFAWLVASMLALGGLLSCGMVAAHYKELRRSR</sequence>
<accession>A0A6L6Q715</accession>